<dbReference type="CDD" id="cd00609">
    <property type="entry name" value="AAT_like"/>
    <property type="match status" value="1"/>
</dbReference>
<dbReference type="SUPFAM" id="SSF53383">
    <property type="entry name" value="PLP-dependent transferases"/>
    <property type="match status" value="1"/>
</dbReference>
<dbReference type="Gene3D" id="3.40.640.10">
    <property type="entry name" value="Type I PLP-dependent aspartate aminotransferase-like (Major domain)"/>
    <property type="match status" value="1"/>
</dbReference>
<dbReference type="GO" id="GO:0008483">
    <property type="term" value="F:transaminase activity"/>
    <property type="evidence" value="ECO:0007669"/>
    <property type="project" value="UniProtKB-KW"/>
</dbReference>
<keyword evidence="2" id="KW-0032">Aminotransferase</keyword>
<keyword evidence="3" id="KW-1185">Reference proteome</keyword>
<dbReference type="InterPro" id="IPR015424">
    <property type="entry name" value="PyrdxlP-dep_Trfase"/>
</dbReference>
<reference evidence="2 3" key="1">
    <citation type="submission" date="2023-03" db="EMBL/GenBank/DDBJ databases">
        <title>Novel Species.</title>
        <authorList>
            <person name="Ma S."/>
        </authorList>
    </citation>
    <scope>NUCLEOTIDE SEQUENCE [LARGE SCALE GENOMIC DNA]</scope>
    <source>
        <strain evidence="2 3">LIND6LT2</strain>
    </source>
</reference>
<dbReference type="Pfam" id="PF00155">
    <property type="entry name" value="Aminotran_1_2"/>
    <property type="match status" value="1"/>
</dbReference>
<accession>A0ABZ2Y313</accession>
<keyword evidence="2" id="KW-0808">Transferase</keyword>
<dbReference type="InterPro" id="IPR015422">
    <property type="entry name" value="PyrdxlP-dep_Trfase_small"/>
</dbReference>
<dbReference type="EMBL" id="CP121687">
    <property type="protein sequence ID" value="WZL69674.1"/>
    <property type="molecule type" value="Genomic_DNA"/>
</dbReference>
<dbReference type="PANTHER" id="PTHR42885">
    <property type="entry name" value="HISTIDINOL-PHOSPHATE AMINOTRANSFERASE-RELATED"/>
    <property type="match status" value="1"/>
</dbReference>
<dbReference type="RefSeq" id="WP_341876660.1">
    <property type="nucleotide sequence ID" value="NZ_CP121687.1"/>
</dbReference>
<dbReference type="Proteomes" id="UP001486565">
    <property type="component" value="Chromosome"/>
</dbReference>
<evidence type="ECO:0000313" key="2">
    <source>
        <dbReference type="EMBL" id="WZL69674.1"/>
    </source>
</evidence>
<dbReference type="Gene3D" id="3.90.1150.10">
    <property type="entry name" value="Aspartate Aminotransferase, domain 1"/>
    <property type="match status" value="1"/>
</dbReference>
<proteinExistence type="predicted"/>
<protein>
    <submittedName>
        <fullName evidence="2">Pyridoxal phosphate-dependent class II aminotransferase</fullName>
    </submittedName>
</protein>
<feature type="domain" description="Aminotransferase class I/classII large" evidence="1">
    <location>
        <begin position="16"/>
        <end position="338"/>
    </location>
</feature>
<evidence type="ECO:0000313" key="3">
    <source>
        <dbReference type="Proteomes" id="UP001486565"/>
    </source>
</evidence>
<organism evidence="2 3">
    <name type="scientific">Defluviitalea saccharophila</name>
    <dbReference type="NCBI Taxonomy" id="879970"/>
    <lineage>
        <taxon>Bacteria</taxon>
        <taxon>Bacillati</taxon>
        <taxon>Bacillota</taxon>
        <taxon>Clostridia</taxon>
        <taxon>Lachnospirales</taxon>
        <taxon>Defluviitaleaceae</taxon>
        <taxon>Defluviitalea</taxon>
    </lineage>
</organism>
<sequence length="347" mass="39823">MRAIHGGDVYRNHVDIDFSVNINPFGMPEGVEEALHNAVKNCFQYPDIKAEKLKKALSSALGVKEEQLLFGNGASELFLGIVHAIKPKKVLIPVPSFYGYEYASQTVESYTLYYPLKEDKDFMLEESFFEVLTEEIDLLFLAHPNNPTGKLMNRDYLKKLLRICKEKNIWVVLDECFIEFCGNEFSILPEIDTYDNLLLVRAFTKIYAIPGVRLGYLVCSNTSLLEKIRQHLPEWNLSTFAQEAGIACVKQSSFIAKTVDYVRKERQFLLEHLNQLGVKTFPGEANFILLYSEKLLYEALLKQGILIRDCENFRGLSKGYYRIAVKTRKENEILLKAIAKVYCTRVV</sequence>
<evidence type="ECO:0000259" key="1">
    <source>
        <dbReference type="Pfam" id="PF00155"/>
    </source>
</evidence>
<dbReference type="InterPro" id="IPR015421">
    <property type="entry name" value="PyrdxlP-dep_Trfase_major"/>
</dbReference>
<name>A0ABZ2Y313_9FIRM</name>
<gene>
    <name evidence="2" type="ORF">QBE51_12930</name>
</gene>
<dbReference type="InterPro" id="IPR004839">
    <property type="entry name" value="Aminotransferase_I/II_large"/>
</dbReference>